<dbReference type="AlphaFoldDB" id="A0A6D2KYD9"/>
<protein>
    <recommendedName>
        <fullName evidence="6">mRNA decay factor PAT1 domain-containing protein</fullName>
    </recommendedName>
</protein>
<evidence type="ECO:0000256" key="2">
    <source>
        <dbReference type="ARBA" id="ARBA00022490"/>
    </source>
</evidence>
<name>A0A6D2KYD9_9BRAS</name>
<comment type="subcellular location">
    <subcellularLocation>
        <location evidence="1">Cytoplasm</location>
        <location evidence="1">P-body</location>
    </subcellularLocation>
</comment>
<feature type="region of interest" description="Disordered" evidence="3">
    <location>
        <begin position="515"/>
        <end position="542"/>
    </location>
</feature>
<dbReference type="GO" id="GO:0000932">
    <property type="term" value="C:P-body"/>
    <property type="evidence" value="ECO:0007669"/>
    <property type="project" value="UniProtKB-SubCell"/>
</dbReference>
<evidence type="ECO:0000256" key="1">
    <source>
        <dbReference type="ARBA" id="ARBA00004201"/>
    </source>
</evidence>
<keyword evidence="2" id="KW-0963">Cytoplasm</keyword>
<proteinExistence type="predicted"/>
<dbReference type="GO" id="GO:0033962">
    <property type="term" value="P:P-body assembly"/>
    <property type="evidence" value="ECO:0007669"/>
    <property type="project" value="TreeGrafter"/>
</dbReference>
<accession>A0A6D2KYD9</accession>
<evidence type="ECO:0000256" key="3">
    <source>
        <dbReference type="SAM" id="MobiDB-lite"/>
    </source>
</evidence>
<dbReference type="GO" id="GO:0003723">
    <property type="term" value="F:RNA binding"/>
    <property type="evidence" value="ECO:0007669"/>
    <property type="project" value="TreeGrafter"/>
</dbReference>
<dbReference type="Proteomes" id="UP000467841">
    <property type="component" value="Unassembled WGS sequence"/>
</dbReference>
<evidence type="ECO:0000313" key="5">
    <source>
        <dbReference type="Proteomes" id="UP000467841"/>
    </source>
</evidence>
<dbReference type="EMBL" id="CACVBM020001917">
    <property type="protein sequence ID" value="CAA7062058.1"/>
    <property type="molecule type" value="Genomic_DNA"/>
</dbReference>
<feature type="region of interest" description="Disordered" evidence="3">
    <location>
        <begin position="332"/>
        <end position="354"/>
    </location>
</feature>
<dbReference type="GO" id="GO:0000290">
    <property type="term" value="P:deadenylation-dependent decapping of nuclear-transcribed mRNA"/>
    <property type="evidence" value="ECO:0007669"/>
    <property type="project" value="InterPro"/>
</dbReference>
<sequence>MIPNPKQRMKAASDGHDLIIARNTALTVNWIYTRTHKTPHVPPIMDPFGMGTSINHTPGTQDLNKVGDNPTGNSVFDASQYAFFGNDVVEEVELGGLEEEDEILSFTGIGEDFSFDKEEAEVSRPLPDVDDLASTFSKLNRDPDVYRNTGPIAGRRSRQNSLVPEWAHGEELPDWYGQQPILDSNSIKDDKAWPAQPFSALDPNRTTPYPEPLHQLQQNHNQQQFPSEPILVPKSPFVSYPPPGSISPDQRLGHPNIPYHSAGPQMGSPNFSQFPPLQPQLPGMHHGSPQRTVNMPQFRPALPLNNRPPAQWMNRQNMHPGDSSGIMNNAMLQQPPHQNSLMPPQMQGSQNNRLQHPMQPPPGPMPGMQPQLYNPHLPRSSSSGTYDGMLGFVESRPGSAQGNRPNMRFNQQGFDGGIQRRHSGWPPFRSKYMSADEIENILRMQLAATHSNDPYVDDYYHQACLAKKSAGAKLKHHFCPNHLRDLHPRARTNSEPHAYLQVEALGRVPFSSIRRPRPLLEMDPPNSAKSGNQEQRATDKPLDQEPMLAARVYIEDGLNLLLDIDDIDRFLEFNQLQDGGNQLKQRRQAVLESLAVSLQLVDPLAKNGQSRSQDDFLFLRIISLPKGRKLLIRYLQLIFPSSDLMRIVCMAIFRHLRSLFGVLSPDSDIAKTTNKLANVVNLCIHNMDLGPISACLAAVSCSSEQPPLRPLGSPVGDGASTVLKSTLDRASELLRANNFNNAGMALWRASFNEFFNLLMKYCVSKYDSIMQNLNSQVPPQFATEISDAAAQAIVREMPIELLRSSFPHIDDQQKRILMEFLKRSMLGSQKTEPVLS</sequence>
<reference evidence="4" key="1">
    <citation type="submission" date="2020-01" db="EMBL/GenBank/DDBJ databases">
        <authorList>
            <person name="Mishra B."/>
        </authorList>
    </citation>
    <scope>NUCLEOTIDE SEQUENCE [LARGE SCALE GENOMIC DNA]</scope>
</reference>
<dbReference type="PANTHER" id="PTHR21551">
    <property type="entry name" value="TOPOISOMERASE II-ASSOCIATED PROTEIN PAT1"/>
    <property type="match status" value="1"/>
</dbReference>
<feature type="region of interest" description="Disordered" evidence="3">
    <location>
        <begin position="381"/>
        <end position="425"/>
    </location>
</feature>
<dbReference type="InterPro" id="IPR039900">
    <property type="entry name" value="Pat1-like"/>
</dbReference>
<keyword evidence="5" id="KW-1185">Reference proteome</keyword>
<organism evidence="4 5">
    <name type="scientific">Microthlaspi erraticum</name>
    <dbReference type="NCBI Taxonomy" id="1685480"/>
    <lineage>
        <taxon>Eukaryota</taxon>
        <taxon>Viridiplantae</taxon>
        <taxon>Streptophyta</taxon>
        <taxon>Embryophyta</taxon>
        <taxon>Tracheophyta</taxon>
        <taxon>Spermatophyta</taxon>
        <taxon>Magnoliopsida</taxon>
        <taxon>eudicotyledons</taxon>
        <taxon>Gunneridae</taxon>
        <taxon>Pentapetalae</taxon>
        <taxon>rosids</taxon>
        <taxon>malvids</taxon>
        <taxon>Brassicales</taxon>
        <taxon>Brassicaceae</taxon>
        <taxon>Coluteocarpeae</taxon>
        <taxon>Microthlaspi</taxon>
    </lineage>
</organism>
<evidence type="ECO:0000313" key="4">
    <source>
        <dbReference type="EMBL" id="CAA7062058.1"/>
    </source>
</evidence>
<comment type="caution">
    <text evidence="4">The sequence shown here is derived from an EMBL/GenBank/DDBJ whole genome shotgun (WGS) entry which is preliminary data.</text>
</comment>
<dbReference type="OrthoDB" id="74835at2759"/>
<gene>
    <name evidence="4" type="ORF">MERR_LOCUS49294</name>
</gene>
<feature type="compositionally biased region" description="Polar residues" evidence="3">
    <location>
        <begin position="398"/>
        <end position="413"/>
    </location>
</feature>
<evidence type="ECO:0008006" key="6">
    <source>
        <dbReference type="Google" id="ProtNLM"/>
    </source>
</evidence>
<dbReference type="PANTHER" id="PTHR21551:SF0">
    <property type="entry name" value="PROTEIN ASSOCIATED WITH TOPO II RELATED-1, ISOFORM A"/>
    <property type="match status" value="1"/>
</dbReference>